<dbReference type="EMBL" id="JAMSHJ010000002">
    <property type="protein sequence ID" value="KAI5438851.1"/>
    <property type="molecule type" value="Genomic_DNA"/>
</dbReference>
<dbReference type="InterPro" id="IPR058594">
    <property type="entry name" value="PB1-like_dom_pln"/>
</dbReference>
<keyword evidence="3" id="KW-1185">Reference proteome</keyword>
<dbReference type="Proteomes" id="UP001058974">
    <property type="component" value="Chromosome 2"/>
</dbReference>
<evidence type="ECO:0000313" key="2">
    <source>
        <dbReference type="EMBL" id="KAI5438851.1"/>
    </source>
</evidence>
<accession>A0A9D4YFW2</accession>
<name>A0A9D4YFW2_PEA</name>
<comment type="caution">
    <text evidence="2">The sequence shown here is derived from an EMBL/GenBank/DDBJ whole genome shotgun (WGS) entry which is preliminary data.</text>
</comment>
<evidence type="ECO:0000313" key="3">
    <source>
        <dbReference type="Proteomes" id="UP001058974"/>
    </source>
</evidence>
<reference evidence="2 3" key="1">
    <citation type="journal article" date="2022" name="Nat. Genet.">
        <title>Improved pea reference genome and pan-genome highlight genomic features and evolutionary characteristics.</title>
        <authorList>
            <person name="Yang T."/>
            <person name="Liu R."/>
            <person name="Luo Y."/>
            <person name="Hu S."/>
            <person name="Wang D."/>
            <person name="Wang C."/>
            <person name="Pandey M.K."/>
            <person name="Ge S."/>
            <person name="Xu Q."/>
            <person name="Li N."/>
            <person name="Li G."/>
            <person name="Huang Y."/>
            <person name="Saxena R.K."/>
            <person name="Ji Y."/>
            <person name="Li M."/>
            <person name="Yan X."/>
            <person name="He Y."/>
            <person name="Liu Y."/>
            <person name="Wang X."/>
            <person name="Xiang C."/>
            <person name="Varshney R.K."/>
            <person name="Ding H."/>
            <person name="Gao S."/>
            <person name="Zong X."/>
        </authorList>
    </citation>
    <scope>NUCLEOTIDE SEQUENCE [LARGE SCALE GENOMIC DNA]</scope>
    <source>
        <strain evidence="2 3">cv. Zhongwan 6</strain>
    </source>
</reference>
<protein>
    <recommendedName>
        <fullName evidence="1">PB1-like domain-containing protein</fullName>
    </recommendedName>
</protein>
<feature type="domain" description="PB1-like" evidence="1">
    <location>
        <begin position="24"/>
        <end position="99"/>
    </location>
</feature>
<dbReference type="Gramene" id="Psat02G0453800-T1">
    <property type="protein sequence ID" value="KAI5438851.1"/>
    <property type="gene ID" value="KIW84_024538"/>
</dbReference>
<gene>
    <name evidence="2" type="ORF">KIW84_024538</name>
</gene>
<dbReference type="AlphaFoldDB" id="A0A9D4YFW2"/>
<sequence>MKNSRSQKERNGEAKYCVRPAKTNKIRLRIHHRGKLDETLVKWYVNGKVTEMNWSWDVDYMSYMELKDMIKSEGYVNIKCLWYWNHAYSFSCGLRPLNEVNTDPNAVAEEVTTDHNIVTEEVTTDPNVVVEEFTSDVNNETG</sequence>
<proteinExistence type="predicted"/>
<evidence type="ECO:0000259" key="1">
    <source>
        <dbReference type="Pfam" id="PF26130"/>
    </source>
</evidence>
<organism evidence="2 3">
    <name type="scientific">Pisum sativum</name>
    <name type="common">Garden pea</name>
    <name type="synonym">Lathyrus oleraceus</name>
    <dbReference type="NCBI Taxonomy" id="3888"/>
    <lineage>
        <taxon>Eukaryota</taxon>
        <taxon>Viridiplantae</taxon>
        <taxon>Streptophyta</taxon>
        <taxon>Embryophyta</taxon>
        <taxon>Tracheophyta</taxon>
        <taxon>Spermatophyta</taxon>
        <taxon>Magnoliopsida</taxon>
        <taxon>eudicotyledons</taxon>
        <taxon>Gunneridae</taxon>
        <taxon>Pentapetalae</taxon>
        <taxon>rosids</taxon>
        <taxon>fabids</taxon>
        <taxon>Fabales</taxon>
        <taxon>Fabaceae</taxon>
        <taxon>Papilionoideae</taxon>
        <taxon>50 kb inversion clade</taxon>
        <taxon>NPAAA clade</taxon>
        <taxon>Hologalegina</taxon>
        <taxon>IRL clade</taxon>
        <taxon>Fabeae</taxon>
        <taxon>Lathyrus</taxon>
    </lineage>
</organism>
<dbReference type="Pfam" id="PF26130">
    <property type="entry name" value="PB1-like"/>
    <property type="match status" value="1"/>
</dbReference>